<accession>A0A6B3W049</accession>
<dbReference type="RefSeq" id="WP_163240903.1">
    <property type="nucleotide sequence ID" value="NZ_JAAIWN010000009.1"/>
</dbReference>
<dbReference type="EMBL" id="JACEIO010000009">
    <property type="protein sequence ID" value="MBA4536596.1"/>
    <property type="molecule type" value="Genomic_DNA"/>
</dbReference>
<reference evidence="2 3" key="1">
    <citation type="submission" date="2020-02" db="EMBL/GenBank/DDBJ databases">
        <title>Bacillus aquiflavi sp. nov., isolated from yellow water of strong flavor Chinese baijiu in Yibin region of China.</title>
        <authorList>
            <person name="Xie J."/>
        </authorList>
    </citation>
    <scope>NUCLEOTIDE SEQUENCE [LARGE SCALE GENOMIC DNA]</scope>
    <source>
        <strain evidence="2 3">3H-10</strain>
    </source>
</reference>
<proteinExistence type="predicted"/>
<evidence type="ECO:0000313" key="1">
    <source>
        <dbReference type="EMBL" id="MBA4536596.1"/>
    </source>
</evidence>
<dbReference type="SUPFAM" id="SSF50814">
    <property type="entry name" value="Lipocalins"/>
    <property type="match status" value="1"/>
</dbReference>
<dbReference type="Pfam" id="PF09148">
    <property type="entry name" value="DUF1934"/>
    <property type="match status" value="1"/>
</dbReference>
<gene>
    <name evidence="2" type="ORF">G4D64_05400</name>
    <name evidence="1" type="ORF">H1Z61_05435</name>
</gene>
<dbReference type="InterPro" id="IPR012674">
    <property type="entry name" value="Calycin"/>
</dbReference>
<dbReference type="AlphaFoldDB" id="A0A6B3W049"/>
<sequence length="147" mass="17043">MSNRSAEQMPVKIKIKTTIWNEEGKNTAEFITFGKYIKKENTAFLQYDEVQEQGKINTIVKLSNNKLFIMRSGAVKMKLLFRQDKQLSGLYDTPYGKLTMTTLTKRLDYFHDMQKSVGNIELLYDLNVQGSRAGTYHLLITYTEVLK</sequence>
<name>A0A6B3W049_9BACI</name>
<evidence type="ECO:0000313" key="3">
    <source>
        <dbReference type="Proteomes" id="UP000472971"/>
    </source>
</evidence>
<keyword evidence="3" id="KW-1185">Reference proteome</keyword>
<evidence type="ECO:0000313" key="4">
    <source>
        <dbReference type="Proteomes" id="UP000570010"/>
    </source>
</evidence>
<dbReference type="Proteomes" id="UP000472971">
    <property type="component" value="Unassembled WGS sequence"/>
</dbReference>
<protein>
    <submittedName>
        <fullName evidence="2">DUF1934 domain-containing protein</fullName>
    </submittedName>
</protein>
<evidence type="ECO:0000313" key="2">
    <source>
        <dbReference type="EMBL" id="NEY80964.1"/>
    </source>
</evidence>
<reference evidence="1 4" key="2">
    <citation type="submission" date="2020-07" db="EMBL/GenBank/DDBJ databases">
        <authorList>
            <person name="Feng H."/>
        </authorList>
    </citation>
    <scope>NUCLEOTIDE SEQUENCE [LARGE SCALE GENOMIC DNA]</scope>
    <source>
        <strain evidence="1">S-12</strain>
        <strain evidence="4">s-12</strain>
    </source>
</reference>
<dbReference type="Gene3D" id="2.40.128.20">
    <property type="match status" value="1"/>
</dbReference>
<dbReference type="EMBL" id="JAAIWN010000009">
    <property type="protein sequence ID" value="NEY80964.1"/>
    <property type="molecule type" value="Genomic_DNA"/>
</dbReference>
<organism evidence="2 3">
    <name type="scientific">Bacillus aquiflavi</name>
    <dbReference type="NCBI Taxonomy" id="2672567"/>
    <lineage>
        <taxon>Bacteria</taxon>
        <taxon>Bacillati</taxon>
        <taxon>Bacillota</taxon>
        <taxon>Bacilli</taxon>
        <taxon>Bacillales</taxon>
        <taxon>Bacillaceae</taxon>
        <taxon>Bacillus</taxon>
    </lineage>
</organism>
<dbReference type="InterPro" id="IPR015231">
    <property type="entry name" value="DUF1934"/>
</dbReference>
<comment type="caution">
    <text evidence="2">The sequence shown here is derived from an EMBL/GenBank/DDBJ whole genome shotgun (WGS) entry which is preliminary data.</text>
</comment>
<dbReference type="Proteomes" id="UP000570010">
    <property type="component" value="Unassembled WGS sequence"/>
</dbReference>